<evidence type="ECO:0000313" key="3">
    <source>
        <dbReference type="EMBL" id="GFN82824.1"/>
    </source>
</evidence>
<organism evidence="3 4">
    <name type="scientific">Plakobranchus ocellatus</name>
    <dbReference type="NCBI Taxonomy" id="259542"/>
    <lineage>
        <taxon>Eukaryota</taxon>
        <taxon>Metazoa</taxon>
        <taxon>Spiralia</taxon>
        <taxon>Lophotrochozoa</taxon>
        <taxon>Mollusca</taxon>
        <taxon>Gastropoda</taxon>
        <taxon>Heterobranchia</taxon>
        <taxon>Euthyneura</taxon>
        <taxon>Panpulmonata</taxon>
        <taxon>Sacoglossa</taxon>
        <taxon>Placobranchoidea</taxon>
        <taxon>Plakobranchidae</taxon>
        <taxon>Plakobranchus</taxon>
    </lineage>
</organism>
<dbReference type="Pfam" id="PF24748">
    <property type="entry name" value="Galaxin_repeat"/>
    <property type="match status" value="2"/>
</dbReference>
<dbReference type="Proteomes" id="UP000735302">
    <property type="component" value="Unassembled WGS sequence"/>
</dbReference>
<dbReference type="AlphaFoldDB" id="A0AAV3YK02"/>
<keyword evidence="1" id="KW-0732">Signal</keyword>
<sequence length="693" mass="77997">MIKFLLFTLACYMCSELCFSAGNDKRLHLTKIGWISYDPQKNFFCNGAKYERVGNQACCGGVVINETEKICCKGVPFLRFNSSFNGDEREQSCCGSTAIFKDENVCCEGKAIKLTEEQNRNRQYLQCCSTEVLADTRSEICCDGQSQSRSNGKGCCAEKPFDKRNHQCVKLLGKEVKINLDQRVCHDKVYNVTEKSCCYGTLYDSLPEIICDGSLNPHFGCCSNSLMDPTIEKCCLAGDENVFTTHTIPKDPIYQCCGNGSVDGSCQICVNGRVESKSRNQKTCGKELINTLEQDCCAMEFPYNKSSQNCCTGARSSVISANQTCCNGAGVGENQLCCNNIKPCEKKNKDDNECCFNFTSGEGQSYNSQKEQCQDGSLKWIPDHQMVCGNQSYNPKTQICCSEGGRYELTHIESGNYNCCGSTPFNEKKQACCYGRLFNIPTDQALCCPLDMKAYRYHDNSSECTKLCPRSNTHYDLNNETCCEKIVYGYRDHGTCCGSYYLNKKGRGQRSWDCCDNRELFSSLTSVCQEGMVKSRRKIRFETQAVCHRSQWKSIDNVAQHACSSRQALIGKLKPMTIDRKAIKGSAVARMTLIQVKPFQIGLNRNSWKGPKRLNFEIHVPMDPTVKCPKRIGYRRRVVVFFNAPVRNKKVTVGAGESFRVVREWVARKLDITQEFCDKVYPGVLEKPERHGF</sequence>
<gene>
    <name evidence="3" type="ORF">PoB_000933000</name>
</gene>
<feature type="domain" description="Galaxin-like repeats" evidence="2">
    <location>
        <begin position="87"/>
        <end position="200"/>
    </location>
</feature>
<proteinExistence type="predicted"/>
<evidence type="ECO:0000256" key="1">
    <source>
        <dbReference type="SAM" id="SignalP"/>
    </source>
</evidence>
<dbReference type="PANTHER" id="PTHR34490:SF1">
    <property type="entry name" value="GALAXIN-LIKE"/>
    <property type="match status" value="1"/>
</dbReference>
<dbReference type="InterPro" id="IPR056601">
    <property type="entry name" value="Galaxin_dom"/>
</dbReference>
<accession>A0AAV3YK02</accession>
<dbReference type="PANTHER" id="PTHR34490">
    <property type="entry name" value="PROTEIN CBG12054-RELATED"/>
    <property type="match status" value="1"/>
</dbReference>
<feature type="signal peptide" evidence="1">
    <location>
        <begin position="1"/>
        <end position="20"/>
    </location>
</feature>
<comment type="caution">
    <text evidence="3">The sequence shown here is derived from an EMBL/GenBank/DDBJ whole genome shotgun (WGS) entry which is preliminary data.</text>
</comment>
<reference evidence="3 4" key="1">
    <citation type="journal article" date="2021" name="Elife">
        <title>Chloroplast acquisition without the gene transfer in kleptoplastic sea slugs, Plakobranchus ocellatus.</title>
        <authorList>
            <person name="Maeda T."/>
            <person name="Takahashi S."/>
            <person name="Yoshida T."/>
            <person name="Shimamura S."/>
            <person name="Takaki Y."/>
            <person name="Nagai Y."/>
            <person name="Toyoda A."/>
            <person name="Suzuki Y."/>
            <person name="Arimoto A."/>
            <person name="Ishii H."/>
            <person name="Satoh N."/>
            <person name="Nishiyama T."/>
            <person name="Hasebe M."/>
            <person name="Maruyama T."/>
            <person name="Minagawa J."/>
            <person name="Obokata J."/>
            <person name="Shigenobu S."/>
        </authorList>
    </citation>
    <scope>NUCLEOTIDE SEQUENCE [LARGE SCALE GENOMIC DNA]</scope>
</reference>
<evidence type="ECO:0000259" key="2">
    <source>
        <dbReference type="Pfam" id="PF24748"/>
    </source>
</evidence>
<keyword evidence="4" id="KW-1185">Reference proteome</keyword>
<feature type="domain" description="Galaxin-like repeats" evidence="2">
    <location>
        <begin position="334"/>
        <end position="455"/>
    </location>
</feature>
<protein>
    <submittedName>
        <fullName evidence="3">Galaxin</fullName>
    </submittedName>
</protein>
<evidence type="ECO:0000313" key="4">
    <source>
        <dbReference type="Proteomes" id="UP000735302"/>
    </source>
</evidence>
<name>A0AAV3YK02_9GAST</name>
<dbReference type="InterPro" id="IPR055284">
    <property type="entry name" value="Galaxin-like"/>
</dbReference>
<feature type="chain" id="PRO_5043416458" evidence="1">
    <location>
        <begin position="21"/>
        <end position="693"/>
    </location>
</feature>
<dbReference type="EMBL" id="BLXT01001042">
    <property type="protein sequence ID" value="GFN82824.1"/>
    <property type="molecule type" value="Genomic_DNA"/>
</dbReference>